<gene>
    <name evidence="2" type="ORF">GOODEAATRI_016126</name>
</gene>
<dbReference type="EMBL" id="JAHRIO010071192">
    <property type="protein sequence ID" value="MEQ2181874.1"/>
    <property type="molecule type" value="Genomic_DNA"/>
</dbReference>
<feature type="compositionally biased region" description="Basic and acidic residues" evidence="1">
    <location>
        <begin position="102"/>
        <end position="120"/>
    </location>
</feature>
<evidence type="ECO:0000313" key="2">
    <source>
        <dbReference type="EMBL" id="MEQ2181874.1"/>
    </source>
</evidence>
<evidence type="ECO:0000256" key="1">
    <source>
        <dbReference type="SAM" id="MobiDB-lite"/>
    </source>
</evidence>
<accession>A0ABV0PEJ1</accession>
<sequence length="143" mass="16285">MMTFLTQRSNYERFHQEQNRSCKHLVSPGASWEPQSLLIPLMNTDGAVGSDPFLHVKNGRTDQSFRFSPDEVKLELLCFRTETLCPLIVPSSSQPSRMLVTQREDGRRRRRREEETDKHQPGGGTGRAQRPAAAPGIRKPVKK</sequence>
<feature type="region of interest" description="Disordered" evidence="1">
    <location>
        <begin position="90"/>
        <end position="143"/>
    </location>
</feature>
<proteinExistence type="predicted"/>
<protein>
    <submittedName>
        <fullName evidence="2">Uncharacterized protein</fullName>
    </submittedName>
</protein>
<keyword evidence="3" id="KW-1185">Reference proteome</keyword>
<name>A0ABV0PEJ1_9TELE</name>
<organism evidence="2 3">
    <name type="scientific">Goodea atripinnis</name>
    <dbReference type="NCBI Taxonomy" id="208336"/>
    <lineage>
        <taxon>Eukaryota</taxon>
        <taxon>Metazoa</taxon>
        <taxon>Chordata</taxon>
        <taxon>Craniata</taxon>
        <taxon>Vertebrata</taxon>
        <taxon>Euteleostomi</taxon>
        <taxon>Actinopterygii</taxon>
        <taxon>Neopterygii</taxon>
        <taxon>Teleostei</taxon>
        <taxon>Neoteleostei</taxon>
        <taxon>Acanthomorphata</taxon>
        <taxon>Ovalentaria</taxon>
        <taxon>Atherinomorphae</taxon>
        <taxon>Cyprinodontiformes</taxon>
        <taxon>Goodeidae</taxon>
        <taxon>Goodea</taxon>
    </lineage>
</organism>
<comment type="caution">
    <text evidence="2">The sequence shown here is derived from an EMBL/GenBank/DDBJ whole genome shotgun (WGS) entry which is preliminary data.</text>
</comment>
<reference evidence="2 3" key="1">
    <citation type="submission" date="2021-06" db="EMBL/GenBank/DDBJ databases">
        <authorList>
            <person name="Palmer J.M."/>
        </authorList>
    </citation>
    <scope>NUCLEOTIDE SEQUENCE [LARGE SCALE GENOMIC DNA]</scope>
    <source>
        <strain evidence="2 3">GA_2019</strain>
        <tissue evidence="2">Muscle</tissue>
    </source>
</reference>
<evidence type="ECO:0000313" key="3">
    <source>
        <dbReference type="Proteomes" id="UP001476798"/>
    </source>
</evidence>
<dbReference type="Proteomes" id="UP001476798">
    <property type="component" value="Unassembled WGS sequence"/>
</dbReference>